<accession>A0A2H1J127</accession>
<name>A0A2H1J127_BREAU</name>
<dbReference type="Proteomes" id="UP000234289">
    <property type="component" value="Unassembled WGS sequence"/>
</dbReference>
<feature type="domain" description="Epoxide hydrolase N-terminal" evidence="1">
    <location>
        <begin position="19"/>
        <end position="64"/>
    </location>
</feature>
<sequence>MKTACVIPVCHADAMSDAQPFQSNVDQSELDELNDRLARTHWTDQFPGGGWSHGLNGDYLKDMVGSQGICFASVRPSRSMEITTKISFEVVGAMTTSVDVLQYIKFALPEVSVTKAMKLVYYTQAWSLAWTGQDAFSDPVVAWQYGPATELAYKNFTATVPRSDSISAELKSVVDAIIGYCNPFTATQLVDRTHSESPWKKTFHSLSGGHEAGRAIAPTDMKKEYTMQELKGEGPNRPRFDAAIIDDEKFEKLLSKIRTERREALDLLASR</sequence>
<proteinExistence type="predicted"/>
<dbReference type="InterPro" id="IPR029058">
    <property type="entry name" value="AB_hydrolase_fold"/>
</dbReference>
<dbReference type="AlphaFoldDB" id="A0A2H1J127"/>
<gene>
    <name evidence="3" type="ORF">BAUR920_01616</name>
</gene>
<evidence type="ECO:0000259" key="1">
    <source>
        <dbReference type="Pfam" id="PF06441"/>
    </source>
</evidence>
<protein>
    <submittedName>
        <fullName evidence="3">Uncharacterized phage-associated protein</fullName>
    </submittedName>
</protein>
<dbReference type="Gene3D" id="3.40.50.1820">
    <property type="entry name" value="alpha/beta hydrolase"/>
    <property type="match status" value="1"/>
</dbReference>
<dbReference type="InterPro" id="IPR025272">
    <property type="entry name" value="SocA_Panacea"/>
</dbReference>
<dbReference type="Pfam" id="PF06441">
    <property type="entry name" value="EHN"/>
    <property type="match status" value="1"/>
</dbReference>
<dbReference type="InterPro" id="IPR010497">
    <property type="entry name" value="Epoxide_hydro_N"/>
</dbReference>
<dbReference type="Pfam" id="PF13274">
    <property type="entry name" value="SocA_Panacea"/>
    <property type="match status" value="1"/>
</dbReference>
<evidence type="ECO:0000259" key="2">
    <source>
        <dbReference type="Pfam" id="PF13274"/>
    </source>
</evidence>
<evidence type="ECO:0000313" key="4">
    <source>
        <dbReference type="Proteomes" id="UP000234289"/>
    </source>
</evidence>
<feature type="domain" description="Antitoxin SocA-like Panacea" evidence="2">
    <location>
        <begin position="117"/>
        <end position="200"/>
    </location>
</feature>
<reference evidence="4" key="1">
    <citation type="submission" date="2017-03" db="EMBL/GenBank/DDBJ databases">
        <authorList>
            <person name="Monnet C."/>
        </authorList>
    </citation>
    <scope>NUCLEOTIDE SEQUENCE [LARGE SCALE GENOMIC DNA]</scope>
    <source>
        <strain evidence="4">CNRZ 920</strain>
    </source>
</reference>
<dbReference type="EMBL" id="FXZG01000008">
    <property type="protein sequence ID" value="SMX81150.1"/>
    <property type="molecule type" value="Genomic_DNA"/>
</dbReference>
<organism evidence="3 4">
    <name type="scientific">Brevibacterium aurantiacum</name>
    <dbReference type="NCBI Taxonomy" id="273384"/>
    <lineage>
        <taxon>Bacteria</taxon>
        <taxon>Bacillati</taxon>
        <taxon>Actinomycetota</taxon>
        <taxon>Actinomycetes</taxon>
        <taxon>Micrococcales</taxon>
        <taxon>Brevibacteriaceae</taxon>
        <taxon>Brevibacterium</taxon>
    </lineage>
</organism>
<evidence type="ECO:0000313" key="3">
    <source>
        <dbReference type="EMBL" id="SMX81150.1"/>
    </source>
</evidence>